<dbReference type="InterPro" id="IPR010839">
    <property type="entry name" value="AtuA_N"/>
</dbReference>
<name>A0A9P4PMU4_9PLEO</name>
<evidence type="ECO:0000313" key="4">
    <source>
        <dbReference type="Proteomes" id="UP000799764"/>
    </source>
</evidence>
<dbReference type="InterPro" id="IPR025496">
    <property type="entry name" value="DUF4387"/>
</dbReference>
<dbReference type="EMBL" id="MU001498">
    <property type="protein sequence ID" value="KAF2446173.1"/>
    <property type="molecule type" value="Genomic_DNA"/>
</dbReference>
<dbReference type="Pfam" id="PF07287">
    <property type="entry name" value="AtuA"/>
    <property type="match status" value="1"/>
</dbReference>
<protein>
    <recommendedName>
        <fullName evidence="5">Caib baif family enzyme</fullName>
    </recommendedName>
</protein>
<evidence type="ECO:0008006" key="5">
    <source>
        <dbReference type="Google" id="ProtNLM"/>
    </source>
</evidence>
<evidence type="ECO:0000259" key="1">
    <source>
        <dbReference type="Pfam" id="PF07287"/>
    </source>
</evidence>
<gene>
    <name evidence="3" type="ORF">P171DRAFT_430385</name>
</gene>
<dbReference type="Proteomes" id="UP000799764">
    <property type="component" value="Unassembled WGS sequence"/>
</dbReference>
<feature type="domain" description="DUF4387" evidence="2">
    <location>
        <begin position="534"/>
        <end position="635"/>
    </location>
</feature>
<evidence type="ECO:0000313" key="3">
    <source>
        <dbReference type="EMBL" id="KAF2446173.1"/>
    </source>
</evidence>
<organism evidence="3 4">
    <name type="scientific">Karstenula rhodostoma CBS 690.94</name>
    <dbReference type="NCBI Taxonomy" id="1392251"/>
    <lineage>
        <taxon>Eukaryota</taxon>
        <taxon>Fungi</taxon>
        <taxon>Dikarya</taxon>
        <taxon>Ascomycota</taxon>
        <taxon>Pezizomycotina</taxon>
        <taxon>Dothideomycetes</taxon>
        <taxon>Pleosporomycetidae</taxon>
        <taxon>Pleosporales</taxon>
        <taxon>Massarineae</taxon>
        <taxon>Didymosphaeriaceae</taxon>
        <taxon>Karstenula</taxon>
    </lineage>
</organism>
<evidence type="ECO:0000259" key="2">
    <source>
        <dbReference type="Pfam" id="PF14330"/>
    </source>
</evidence>
<accession>A0A9P4PMU4</accession>
<proteinExistence type="predicted"/>
<comment type="caution">
    <text evidence="3">The sequence shown here is derived from an EMBL/GenBank/DDBJ whole genome shotgun (WGS) entry which is preliminary data.</text>
</comment>
<dbReference type="Pfam" id="PF14330">
    <property type="entry name" value="DUF4387"/>
    <property type="match status" value="1"/>
</dbReference>
<dbReference type="OrthoDB" id="5863171at2759"/>
<feature type="domain" description="Acyclic terpene utilisation N-terminal" evidence="1">
    <location>
        <begin position="108"/>
        <end position="422"/>
    </location>
</feature>
<dbReference type="AlphaFoldDB" id="A0A9P4PMU4"/>
<reference evidence="3" key="1">
    <citation type="journal article" date="2020" name="Stud. Mycol.">
        <title>101 Dothideomycetes genomes: a test case for predicting lifestyles and emergence of pathogens.</title>
        <authorList>
            <person name="Haridas S."/>
            <person name="Albert R."/>
            <person name="Binder M."/>
            <person name="Bloem J."/>
            <person name="Labutti K."/>
            <person name="Salamov A."/>
            <person name="Andreopoulos B."/>
            <person name="Baker S."/>
            <person name="Barry K."/>
            <person name="Bills G."/>
            <person name="Bluhm B."/>
            <person name="Cannon C."/>
            <person name="Castanera R."/>
            <person name="Culley D."/>
            <person name="Daum C."/>
            <person name="Ezra D."/>
            <person name="Gonzalez J."/>
            <person name="Henrissat B."/>
            <person name="Kuo A."/>
            <person name="Liang C."/>
            <person name="Lipzen A."/>
            <person name="Lutzoni F."/>
            <person name="Magnuson J."/>
            <person name="Mondo S."/>
            <person name="Nolan M."/>
            <person name="Ohm R."/>
            <person name="Pangilinan J."/>
            <person name="Park H.-J."/>
            <person name="Ramirez L."/>
            <person name="Alfaro M."/>
            <person name="Sun H."/>
            <person name="Tritt A."/>
            <person name="Yoshinaga Y."/>
            <person name="Zwiers L.-H."/>
            <person name="Turgeon B."/>
            <person name="Goodwin S."/>
            <person name="Spatafora J."/>
            <person name="Crous P."/>
            <person name="Grigoriev I."/>
        </authorList>
    </citation>
    <scope>NUCLEOTIDE SEQUENCE</scope>
    <source>
        <strain evidence="3">CBS 690.94</strain>
    </source>
</reference>
<keyword evidence="4" id="KW-1185">Reference proteome</keyword>
<sequence length="667" mass="72365">MATHSLLIPTCNIVTPVGMLGYGLDESLTASLLAAVIPNGAPTAIILDSGSTDSGPEKLALGQMTSPRTSYVRDLRKLVRLAWGFKVPLVFSSAGGDGSDEHVGVMVDVLKEICNEEGNEHYKLKVIAIYSEITKTFVHERLKNNAISGCGTPVPPLTAELIDSAPRIASQMGPEPFYDAMTATPDFNIIVGGRAYDPSPYIAFAAWASKTPFNQTATPEAKRLWGGFTHMGKILECGGLCATPKCSAVRATVYQDGTFDLTPGAPQSRCTPLSVSAHTLYEKSRPDLLFGPGGWLDLTESSYETLDDGRTCRVRGGRFTFSRDVGEKYTVKLEAARVVGYRSNYMGSVKDPILIGQLDSLLKEIKNYVAEQHKDAMGTWDLDWHVYGQHQTTADGQPAEVFLIGEALASTQELARSVASTARIATVHAPYSNQKATSGNLAYGHGGKMESDLGPCAQFSIYHLVQLDEGEERLKLSPGSNAIYRQEVTVIGRGDSQAAAYQVSSFNTEQHGRVPPLLDAPIADAHYPTSPKTLGDIAHVLRSKNAGPYEITFDVMFATESIFWLVKSSGCLNAAVIAELNEITEDQVIWSGFFDQALAYKATIPRLWRGTPTPNGGFMESDVHGSQRYIGLLNLPLTKDFLVRWSEMVAKRRKDSGVQTPVRPVGS</sequence>